<reference evidence="4" key="1">
    <citation type="submission" date="2018-06" db="EMBL/GenBank/DDBJ databases">
        <authorList>
            <person name="Cea G.-C."/>
            <person name="William W."/>
        </authorList>
    </citation>
    <scope>NUCLEOTIDE SEQUENCE [LARGE SCALE GENOMIC DNA]</scope>
    <source>
        <strain evidence="4">DB21MT-2</strain>
    </source>
</reference>
<proteinExistence type="predicted"/>
<dbReference type="Proteomes" id="UP000250123">
    <property type="component" value="Chromosome SHEWBE"/>
</dbReference>
<feature type="chain" id="PRO_5016242967" description="PEGA domain-containing protein" evidence="1">
    <location>
        <begin position="23"/>
        <end position="387"/>
    </location>
</feature>
<protein>
    <recommendedName>
        <fullName evidence="2">PEGA domain-containing protein</fullName>
    </recommendedName>
</protein>
<evidence type="ECO:0000313" key="3">
    <source>
        <dbReference type="EMBL" id="SQH76028.1"/>
    </source>
</evidence>
<evidence type="ECO:0000256" key="1">
    <source>
        <dbReference type="SAM" id="SignalP"/>
    </source>
</evidence>
<feature type="domain" description="PEGA" evidence="2">
    <location>
        <begin position="308"/>
        <end position="370"/>
    </location>
</feature>
<dbReference type="RefSeq" id="WP_112352345.1">
    <property type="nucleotide sequence ID" value="NZ_LS483452.1"/>
</dbReference>
<evidence type="ECO:0000259" key="2">
    <source>
        <dbReference type="Pfam" id="PF08308"/>
    </source>
</evidence>
<feature type="signal peptide" evidence="1">
    <location>
        <begin position="1"/>
        <end position="22"/>
    </location>
</feature>
<dbReference type="EMBL" id="LS483452">
    <property type="protein sequence ID" value="SQH76028.1"/>
    <property type="molecule type" value="Genomic_DNA"/>
</dbReference>
<dbReference type="Pfam" id="PF08308">
    <property type="entry name" value="PEGA"/>
    <property type="match status" value="1"/>
</dbReference>
<dbReference type="KEGG" id="sbk:SHEWBE_2062"/>
<organism evidence="3 4">
    <name type="scientific">Shewanella benthica</name>
    <dbReference type="NCBI Taxonomy" id="43661"/>
    <lineage>
        <taxon>Bacteria</taxon>
        <taxon>Pseudomonadati</taxon>
        <taxon>Pseudomonadota</taxon>
        <taxon>Gammaproteobacteria</taxon>
        <taxon>Alteromonadales</taxon>
        <taxon>Shewanellaceae</taxon>
        <taxon>Shewanella</taxon>
    </lineage>
</organism>
<evidence type="ECO:0000313" key="4">
    <source>
        <dbReference type="Proteomes" id="UP000250123"/>
    </source>
</evidence>
<dbReference type="OrthoDB" id="9768004at2"/>
<gene>
    <name evidence="3" type="ORF">SHEWBE_2062</name>
</gene>
<name>A0A330M1Z0_9GAMM</name>
<keyword evidence="1" id="KW-0732">Signal</keyword>
<dbReference type="AlphaFoldDB" id="A0A330M1Z0"/>
<accession>A0A330M1Z0</accession>
<dbReference type="InterPro" id="IPR013229">
    <property type="entry name" value="PEGA"/>
</dbReference>
<sequence>MTTRVIQSLIIALSLFFLQATAAELSIPVAQVSESPVAVLSQKIEGVQRQQTILTEEIIGYNKKQHTLLSQQKKVTAAVLDAEKNRGKAQNQLDHQFKAILNDPSTDITATQSKYQQSWQSLQDRQMEKLLISQSLAEQIAIITSSKKRQTSLSHKLAQLKELKKGARVKRIEKELTFNDSVDVSHTVTCDLNMTLTECAEQGKILTMQKAVRVFKSKLISSLTESSLAKVHVDNVSFNIHVINSQTLKNEFKGSRNFVTQIQAEMRSHPSNIAACQLLELKDSYCVEPKSRSISITTDNNYTSSKKWLSVTIRSNVYDDRVIIDGVDYGSTPMNVMLPSGSHKFKISKKGYQTYQRYLTIDRDQTVWTELYELKRNDGWQTSAVTP</sequence>